<proteinExistence type="predicted"/>
<dbReference type="RefSeq" id="WP_342635220.1">
    <property type="nucleotide sequence ID" value="NZ_BAAAVY010000009.1"/>
</dbReference>
<dbReference type="AlphaFoldDB" id="A0A381IK35"/>
<evidence type="ECO:0000313" key="1">
    <source>
        <dbReference type="EMBL" id="SUY28265.1"/>
    </source>
</evidence>
<dbReference type="Proteomes" id="UP000254701">
    <property type="component" value="Unassembled WGS sequence"/>
</dbReference>
<accession>A0A381IK35</accession>
<reference evidence="1 2" key="1">
    <citation type="submission" date="2018-06" db="EMBL/GenBank/DDBJ databases">
        <authorList>
            <consortium name="Pathogen Informatics"/>
            <person name="Doyle S."/>
        </authorList>
    </citation>
    <scope>NUCLEOTIDE SEQUENCE [LARGE SCALE GENOMIC DNA]</scope>
    <source>
        <strain evidence="1 2">NCTC10684</strain>
    </source>
</reference>
<dbReference type="EMBL" id="UFSM01000002">
    <property type="protein sequence ID" value="SUY28265.1"/>
    <property type="molecule type" value="Genomic_DNA"/>
</dbReference>
<gene>
    <name evidence="1" type="ORF">NCTC10684_05060</name>
</gene>
<name>A0A381IK35_AMIAI</name>
<sequence>MRLVDAWALIKESAFAFLTDNAFSHGAAMAFYAATSLAPR</sequence>
<evidence type="ECO:0000313" key="2">
    <source>
        <dbReference type="Proteomes" id="UP000254701"/>
    </source>
</evidence>
<organism evidence="1 2">
    <name type="scientific">Aminobacter aminovorans</name>
    <name type="common">Chelatobacter heintzii</name>
    <dbReference type="NCBI Taxonomy" id="83263"/>
    <lineage>
        <taxon>Bacteria</taxon>
        <taxon>Pseudomonadati</taxon>
        <taxon>Pseudomonadota</taxon>
        <taxon>Alphaproteobacteria</taxon>
        <taxon>Hyphomicrobiales</taxon>
        <taxon>Phyllobacteriaceae</taxon>
        <taxon>Aminobacter</taxon>
    </lineage>
</organism>
<protein>
    <submittedName>
        <fullName evidence="1">Uncharacterized protein</fullName>
    </submittedName>
</protein>